<keyword evidence="4" id="KW-1133">Transmembrane helix</keyword>
<evidence type="ECO:0000256" key="8">
    <source>
        <dbReference type="ARBA" id="ARBA00023303"/>
    </source>
</evidence>
<dbReference type="PANTHER" id="PTHR45638:SF11">
    <property type="entry name" value="CYCLIC NUCLEOTIDE-GATED CATION CHANNEL SUBUNIT A"/>
    <property type="match status" value="1"/>
</dbReference>
<dbReference type="InterPro" id="IPR050866">
    <property type="entry name" value="CNG_cation_channel"/>
</dbReference>
<dbReference type="eggNOG" id="KOG0500">
    <property type="taxonomic scope" value="Eukaryota"/>
</dbReference>
<proteinExistence type="predicted"/>
<dbReference type="Pfam" id="PF00027">
    <property type="entry name" value="cNMP_binding"/>
    <property type="match status" value="1"/>
</dbReference>
<comment type="subcellular location">
    <subcellularLocation>
        <location evidence="1">Membrane</location>
        <topology evidence="1">Multi-pass membrane protein</topology>
    </subcellularLocation>
</comment>
<dbReference type="InterPro" id="IPR018490">
    <property type="entry name" value="cNMP-bd_dom_sf"/>
</dbReference>
<gene>
    <name evidence="11" type="ORF">AMAG_01443</name>
</gene>
<keyword evidence="7" id="KW-1071">Ligand-gated ion channel</keyword>
<dbReference type="InterPro" id="IPR018488">
    <property type="entry name" value="cNMP-bd_CS"/>
</dbReference>
<dbReference type="InterPro" id="IPR014710">
    <property type="entry name" value="RmlC-like_jellyroll"/>
</dbReference>
<dbReference type="STRING" id="578462.A0A0L0RZ01"/>
<feature type="compositionally biased region" description="Low complexity" evidence="9">
    <location>
        <begin position="247"/>
        <end position="268"/>
    </location>
</feature>
<sequence>MSLSRYASPRPVAGAARVPSTAPPPTTTATAPNPDAAMCASQLAPMVTVPALVRSNSTPAAGGALLPMVAPPSPSTTLSHETFGSVLESFASLVPPPQEGTNTGHAVQGDANALDGAALPSPSPARSREPSPRPTPVVSIDRAPRPPANAAAPPLGGGGEAVAFDFLGQRRSSGGDAAAAASAASAAAAAASNNDLIADAAHDVVSSAALTVPSLGGNAAVRRNPSRHLMLVAVSDVLGTVDEEDAAATADAPSTPPSSSSQLPALPQDANPPPRAQTAELTLPRSITAGVAAAVSPTTSAAYLPAHQAMVPNAILPFAPADPTTGSQPAATSGGADLGSRRASRASASKAPITDARGEPGPVVSTTWLAPDDLAGNGIPPSLANASGMEDVEGDPGEMSALNEWARAAQEWYRDTTDMILRTVYRRFHDSWENTKSNPHALFWRWWDVAIRTIHVLMLFLIPITASFKCDYLPSYVIRWFVLDLILILSTLLDVVRPKVDEYGIIVTEAREKRQLFMSDWVNWAKLVACIPFDWPIVVMWANNDSPLLECSGAISVLTDGSIAPPATTAPVEQRFMYHAHEIPVALTVYTCVRWLRLLHTTSTMFWYSAVRVPGISHLVGRLIKCLCFSFVVSNLNASVFWTLEAHCGDTNRYIERYLVDADSANPTAPTAFDYRFWRNLFEAQKSLFFIPREVRATIEVKYQTFEMLAAVLIYGALFGNLAAIVRSFDSQAGFEKAAKERLARRTYLRSYLIQYRFPRELQRKLLTQEEKDWAHKKGGDADGLFKSWPKSLRAEVFTHLYLDLIAKVPLFADTDHAFRVALAERITTITVQSGFYICKAGESGSECYFIRDGAVEILPPDESKVLVTLHAGGFFGEIALLEPDSRRTATAKTVRDTTLCVLRKQDFNQILTEYPAMVDRFQQLLAERKAADAKRKAEAAERGAHGK</sequence>
<dbReference type="GO" id="GO:0044877">
    <property type="term" value="F:protein-containing complex binding"/>
    <property type="evidence" value="ECO:0007669"/>
    <property type="project" value="TreeGrafter"/>
</dbReference>
<feature type="region of interest" description="Disordered" evidence="9">
    <location>
        <begin position="245"/>
        <end position="277"/>
    </location>
</feature>
<dbReference type="Gene3D" id="2.60.120.10">
    <property type="entry name" value="Jelly Rolls"/>
    <property type="match status" value="1"/>
</dbReference>
<keyword evidence="6" id="KW-0472">Membrane</keyword>
<evidence type="ECO:0000313" key="12">
    <source>
        <dbReference type="Proteomes" id="UP000054350"/>
    </source>
</evidence>
<keyword evidence="8" id="KW-0407">Ion channel</keyword>
<dbReference type="OrthoDB" id="421226at2759"/>
<evidence type="ECO:0000259" key="10">
    <source>
        <dbReference type="PROSITE" id="PS50042"/>
    </source>
</evidence>
<protein>
    <recommendedName>
        <fullName evidence="10">Cyclic nucleotide-binding domain-containing protein</fullName>
    </recommendedName>
</protein>
<accession>A0A0L0RZ01</accession>
<evidence type="ECO:0000256" key="5">
    <source>
        <dbReference type="ARBA" id="ARBA00023065"/>
    </source>
</evidence>
<dbReference type="PROSITE" id="PS50042">
    <property type="entry name" value="CNMP_BINDING_3"/>
    <property type="match status" value="1"/>
</dbReference>
<feature type="region of interest" description="Disordered" evidence="9">
    <location>
        <begin position="113"/>
        <end position="156"/>
    </location>
</feature>
<reference evidence="11 12" key="1">
    <citation type="submission" date="2009-11" db="EMBL/GenBank/DDBJ databases">
        <title>Annotation of Allomyces macrogynus ATCC 38327.</title>
        <authorList>
            <consortium name="The Broad Institute Genome Sequencing Platform"/>
            <person name="Russ C."/>
            <person name="Cuomo C."/>
            <person name="Burger G."/>
            <person name="Gray M.W."/>
            <person name="Holland P.W.H."/>
            <person name="King N."/>
            <person name="Lang F.B.F."/>
            <person name="Roger A.J."/>
            <person name="Ruiz-Trillo I."/>
            <person name="Young S.K."/>
            <person name="Zeng Q."/>
            <person name="Gargeya S."/>
            <person name="Fitzgerald M."/>
            <person name="Haas B."/>
            <person name="Abouelleil A."/>
            <person name="Alvarado L."/>
            <person name="Arachchi H.M."/>
            <person name="Berlin A."/>
            <person name="Chapman S.B."/>
            <person name="Gearin G."/>
            <person name="Goldberg J."/>
            <person name="Griggs A."/>
            <person name="Gujja S."/>
            <person name="Hansen M."/>
            <person name="Heiman D."/>
            <person name="Howarth C."/>
            <person name="Larimer J."/>
            <person name="Lui A."/>
            <person name="MacDonald P.J.P."/>
            <person name="McCowen C."/>
            <person name="Montmayeur A."/>
            <person name="Murphy C."/>
            <person name="Neiman D."/>
            <person name="Pearson M."/>
            <person name="Priest M."/>
            <person name="Roberts A."/>
            <person name="Saif S."/>
            <person name="Shea T."/>
            <person name="Sisk P."/>
            <person name="Stolte C."/>
            <person name="Sykes S."/>
            <person name="Wortman J."/>
            <person name="Nusbaum C."/>
            <person name="Birren B."/>
        </authorList>
    </citation>
    <scope>NUCLEOTIDE SEQUENCE [LARGE SCALE GENOMIC DNA]</scope>
    <source>
        <strain evidence="11 12">ATCC 38327</strain>
    </source>
</reference>
<feature type="region of interest" description="Disordered" evidence="9">
    <location>
        <begin position="1"/>
        <end position="34"/>
    </location>
</feature>
<keyword evidence="12" id="KW-1185">Reference proteome</keyword>
<keyword evidence="2" id="KW-0813">Transport</keyword>
<feature type="domain" description="Cyclic nucleotide-binding" evidence="10">
    <location>
        <begin position="811"/>
        <end position="929"/>
    </location>
</feature>
<reference evidence="12" key="2">
    <citation type="submission" date="2009-11" db="EMBL/GenBank/DDBJ databases">
        <title>The Genome Sequence of Allomyces macrogynus strain ATCC 38327.</title>
        <authorList>
            <consortium name="The Broad Institute Genome Sequencing Platform"/>
            <person name="Russ C."/>
            <person name="Cuomo C."/>
            <person name="Shea T."/>
            <person name="Young S.K."/>
            <person name="Zeng Q."/>
            <person name="Koehrsen M."/>
            <person name="Haas B."/>
            <person name="Borodovsky M."/>
            <person name="Guigo R."/>
            <person name="Alvarado L."/>
            <person name="Berlin A."/>
            <person name="Borenstein D."/>
            <person name="Chen Z."/>
            <person name="Engels R."/>
            <person name="Freedman E."/>
            <person name="Gellesch M."/>
            <person name="Goldberg J."/>
            <person name="Griggs A."/>
            <person name="Gujja S."/>
            <person name="Heiman D."/>
            <person name="Hepburn T."/>
            <person name="Howarth C."/>
            <person name="Jen D."/>
            <person name="Larson L."/>
            <person name="Lewis B."/>
            <person name="Mehta T."/>
            <person name="Park D."/>
            <person name="Pearson M."/>
            <person name="Roberts A."/>
            <person name="Saif S."/>
            <person name="Shenoy N."/>
            <person name="Sisk P."/>
            <person name="Stolte C."/>
            <person name="Sykes S."/>
            <person name="Walk T."/>
            <person name="White J."/>
            <person name="Yandava C."/>
            <person name="Burger G."/>
            <person name="Gray M.W."/>
            <person name="Holland P.W.H."/>
            <person name="King N."/>
            <person name="Lang F.B.F."/>
            <person name="Roger A.J."/>
            <person name="Ruiz-Trillo I."/>
            <person name="Lander E."/>
            <person name="Nusbaum C."/>
        </authorList>
    </citation>
    <scope>NUCLEOTIDE SEQUENCE [LARGE SCALE GENOMIC DNA]</scope>
    <source>
        <strain evidence="12">ATCC 38327</strain>
    </source>
</reference>
<name>A0A0L0RZ01_ALLM3</name>
<organism evidence="11 12">
    <name type="scientific">Allomyces macrogynus (strain ATCC 38327)</name>
    <name type="common">Allomyces javanicus var. macrogynus</name>
    <dbReference type="NCBI Taxonomy" id="578462"/>
    <lineage>
        <taxon>Eukaryota</taxon>
        <taxon>Fungi</taxon>
        <taxon>Fungi incertae sedis</taxon>
        <taxon>Blastocladiomycota</taxon>
        <taxon>Blastocladiomycetes</taxon>
        <taxon>Blastocladiales</taxon>
        <taxon>Blastocladiaceae</taxon>
        <taxon>Allomyces</taxon>
    </lineage>
</organism>
<dbReference type="AlphaFoldDB" id="A0A0L0RZ01"/>
<dbReference type="PANTHER" id="PTHR45638">
    <property type="entry name" value="CYCLIC NUCLEOTIDE-GATED CATION CHANNEL SUBUNIT A"/>
    <property type="match status" value="1"/>
</dbReference>
<dbReference type="VEuPathDB" id="FungiDB:AMAG_01443"/>
<feature type="region of interest" description="Disordered" evidence="9">
    <location>
        <begin position="320"/>
        <end position="362"/>
    </location>
</feature>
<dbReference type="SMART" id="SM00100">
    <property type="entry name" value="cNMP"/>
    <property type="match status" value="1"/>
</dbReference>
<dbReference type="Proteomes" id="UP000054350">
    <property type="component" value="Unassembled WGS sequence"/>
</dbReference>
<evidence type="ECO:0000256" key="1">
    <source>
        <dbReference type="ARBA" id="ARBA00004141"/>
    </source>
</evidence>
<dbReference type="CDD" id="cd00038">
    <property type="entry name" value="CAP_ED"/>
    <property type="match status" value="1"/>
</dbReference>
<evidence type="ECO:0000256" key="9">
    <source>
        <dbReference type="SAM" id="MobiDB-lite"/>
    </source>
</evidence>
<keyword evidence="5" id="KW-0406">Ion transport</keyword>
<evidence type="ECO:0000256" key="6">
    <source>
        <dbReference type="ARBA" id="ARBA00023136"/>
    </source>
</evidence>
<dbReference type="GO" id="GO:0005221">
    <property type="term" value="F:intracellularly cyclic nucleotide-activated monoatomic cation channel activity"/>
    <property type="evidence" value="ECO:0007669"/>
    <property type="project" value="InterPro"/>
</dbReference>
<evidence type="ECO:0000256" key="7">
    <source>
        <dbReference type="ARBA" id="ARBA00023286"/>
    </source>
</evidence>
<keyword evidence="3" id="KW-0812">Transmembrane</keyword>
<evidence type="ECO:0000313" key="11">
    <source>
        <dbReference type="EMBL" id="KNE55553.1"/>
    </source>
</evidence>
<dbReference type="SUPFAM" id="SSF51206">
    <property type="entry name" value="cAMP-binding domain-like"/>
    <property type="match status" value="1"/>
</dbReference>
<evidence type="ECO:0000256" key="3">
    <source>
        <dbReference type="ARBA" id="ARBA00022692"/>
    </source>
</evidence>
<evidence type="ECO:0000256" key="2">
    <source>
        <dbReference type="ARBA" id="ARBA00022448"/>
    </source>
</evidence>
<dbReference type="InterPro" id="IPR000595">
    <property type="entry name" value="cNMP-bd_dom"/>
</dbReference>
<evidence type="ECO:0000256" key="4">
    <source>
        <dbReference type="ARBA" id="ARBA00022989"/>
    </source>
</evidence>
<dbReference type="GO" id="GO:0016020">
    <property type="term" value="C:membrane"/>
    <property type="evidence" value="ECO:0007669"/>
    <property type="project" value="UniProtKB-SubCell"/>
</dbReference>
<dbReference type="EMBL" id="GG745329">
    <property type="protein sequence ID" value="KNE55553.1"/>
    <property type="molecule type" value="Genomic_DNA"/>
</dbReference>
<dbReference type="PROSITE" id="PS00889">
    <property type="entry name" value="CNMP_BINDING_2"/>
    <property type="match status" value="1"/>
</dbReference>